<keyword evidence="4" id="KW-1185">Reference proteome</keyword>
<dbReference type="AlphaFoldDB" id="A0A0E3SED1"/>
<dbReference type="RefSeq" id="WP_048139597.1">
    <property type="nucleotide sequence ID" value="NZ_BBCW01000010.1"/>
</dbReference>
<reference evidence="3 4" key="1">
    <citation type="submission" date="2014-07" db="EMBL/GenBank/DDBJ databases">
        <title>Methanogenic archaea and the global carbon cycle.</title>
        <authorList>
            <person name="Henriksen J.R."/>
            <person name="Luke J."/>
            <person name="Reinhart S."/>
            <person name="Benedict M.N."/>
            <person name="Youngblut N.D."/>
            <person name="Metcalf M.E."/>
            <person name="Whitaker R.J."/>
            <person name="Metcalf W.W."/>
        </authorList>
    </citation>
    <scope>NUCLEOTIDE SEQUENCE [LARGE SCALE GENOMIC DNA]</scope>
    <source>
        <strain evidence="3 4">HB-1</strain>
    </source>
</reference>
<dbReference type="OrthoDB" id="384257at2157"/>
<dbReference type="PATRIC" id="fig|1434110.4.peg.2609"/>
<dbReference type="EMBL" id="CP009516">
    <property type="protein sequence ID" value="AKB78537.1"/>
    <property type="molecule type" value="Genomic_DNA"/>
</dbReference>
<feature type="compositionally biased region" description="Acidic residues" evidence="1">
    <location>
        <begin position="82"/>
        <end position="95"/>
    </location>
</feature>
<evidence type="ECO:0000256" key="1">
    <source>
        <dbReference type="SAM" id="MobiDB-lite"/>
    </source>
</evidence>
<keyword evidence="2" id="KW-1133">Transmembrane helix</keyword>
<dbReference type="KEGG" id="mhor:MSHOH_2054"/>
<accession>A0A0E3SED1</accession>
<keyword evidence="2" id="KW-0812">Transmembrane</keyword>
<dbReference type="Proteomes" id="UP000033101">
    <property type="component" value="Chromosome"/>
</dbReference>
<sequence>MAFDPETSLGTYDPILNMVLVFLLASTIVLISMFAYAKYSAKKSRETERVDEAEKERMKIEKEREQARRIEETGYSERDEKEYEDDDSDDSDDGE</sequence>
<evidence type="ECO:0000313" key="3">
    <source>
        <dbReference type="EMBL" id="AKB78537.1"/>
    </source>
</evidence>
<feature type="transmembrane region" description="Helical" evidence="2">
    <location>
        <begin position="15"/>
        <end position="37"/>
    </location>
</feature>
<name>A0A0E3SED1_9EURY</name>
<keyword evidence="2" id="KW-0472">Membrane</keyword>
<evidence type="ECO:0000256" key="2">
    <source>
        <dbReference type="SAM" id="Phobius"/>
    </source>
</evidence>
<feature type="region of interest" description="Disordered" evidence="1">
    <location>
        <begin position="43"/>
        <end position="95"/>
    </location>
</feature>
<dbReference type="HOGENOM" id="CLU_2366207_0_0_2"/>
<protein>
    <submittedName>
        <fullName evidence="3">Uncharacterized protein</fullName>
    </submittedName>
</protein>
<feature type="compositionally biased region" description="Basic and acidic residues" evidence="1">
    <location>
        <begin position="43"/>
        <end position="81"/>
    </location>
</feature>
<evidence type="ECO:0000313" key="4">
    <source>
        <dbReference type="Proteomes" id="UP000033101"/>
    </source>
</evidence>
<gene>
    <name evidence="3" type="ORF">MSHOH_2054</name>
</gene>
<dbReference type="GeneID" id="24831288"/>
<organism evidence="3 4">
    <name type="scientific">Methanosarcina horonobensis HB-1 = JCM 15518</name>
    <dbReference type="NCBI Taxonomy" id="1434110"/>
    <lineage>
        <taxon>Archaea</taxon>
        <taxon>Methanobacteriati</taxon>
        <taxon>Methanobacteriota</taxon>
        <taxon>Stenosarchaea group</taxon>
        <taxon>Methanomicrobia</taxon>
        <taxon>Methanosarcinales</taxon>
        <taxon>Methanosarcinaceae</taxon>
        <taxon>Methanosarcina</taxon>
    </lineage>
</organism>
<proteinExistence type="predicted"/>